<proteinExistence type="predicted"/>
<comment type="caution">
    <text evidence="1">The sequence shown here is derived from an EMBL/GenBank/DDBJ whole genome shotgun (WGS) entry which is preliminary data.</text>
</comment>
<keyword evidence="2" id="KW-1185">Reference proteome</keyword>
<accession>A0A561SQB8</accession>
<dbReference type="EMBL" id="VIWU01000001">
    <property type="protein sequence ID" value="TWF77046.1"/>
    <property type="molecule type" value="Genomic_DNA"/>
</dbReference>
<protein>
    <submittedName>
        <fullName evidence="1">Uncharacterized protein</fullName>
    </submittedName>
</protein>
<dbReference type="Proteomes" id="UP000321261">
    <property type="component" value="Unassembled WGS sequence"/>
</dbReference>
<organism evidence="1 2">
    <name type="scientific">Pseudonocardia hierapolitana</name>
    <dbReference type="NCBI Taxonomy" id="1128676"/>
    <lineage>
        <taxon>Bacteria</taxon>
        <taxon>Bacillati</taxon>
        <taxon>Actinomycetota</taxon>
        <taxon>Actinomycetes</taxon>
        <taxon>Pseudonocardiales</taxon>
        <taxon>Pseudonocardiaceae</taxon>
        <taxon>Pseudonocardia</taxon>
    </lineage>
</organism>
<dbReference type="RefSeq" id="WP_170308906.1">
    <property type="nucleotide sequence ID" value="NZ_VIWU01000001.1"/>
</dbReference>
<dbReference type="AlphaFoldDB" id="A0A561SQB8"/>
<gene>
    <name evidence="1" type="ORF">FHX44_112947</name>
</gene>
<name>A0A561SQB8_9PSEU</name>
<sequence>MVAARAAGPLLAGLGVAAFGGHSATLVGAAVLTAVAACALHRAHRAFTTESGAG</sequence>
<reference evidence="1 2" key="1">
    <citation type="submission" date="2019-06" db="EMBL/GenBank/DDBJ databases">
        <title>Sequencing the genomes of 1000 actinobacteria strains.</title>
        <authorList>
            <person name="Klenk H.-P."/>
        </authorList>
    </citation>
    <scope>NUCLEOTIDE SEQUENCE [LARGE SCALE GENOMIC DNA]</scope>
    <source>
        <strain evidence="1 2">DSM 45671</strain>
    </source>
</reference>
<evidence type="ECO:0000313" key="2">
    <source>
        <dbReference type="Proteomes" id="UP000321261"/>
    </source>
</evidence>
<evidence type="ECO:0000313" key="1">
    <source>
        <dbReference type="EMBL" id="TWF77046.1"/>
    </source>
</evidence>